<dbReference type="GO" id="GO:0005524">
    <property type="term" value="F:ATP binding"/>
    <property type="evidence" value="ECO:0007669"/>
    <property type="project" value="UniProtKB-KW"/>
</dbReference>
<evidence type="ECO:0000259" key="10">
    <source>
        <dbReference type="PROSITE" id="PS50893"/>
    </source>
</evidence>
<keyword evidence="7" id="KW-0408">Iron</keyword>
<dbReference type="CDD" id="cd03214">
    <property type="entry name" value="ABC_Iron-Siderophores_B12_Hemin"/>
    <property type="match status" value="1"/>
</dbReference>
<proteinExistence type="predicted"/>
<dbReference type="AlphaFoldDB" id="A0A1I4FVP0"/>
<dbReference type="InterPro" id="IPR003593">
    <property type="entry name" value="AAA+_ATPase"/>
</dbReference>
<dbReference type="EMBL" id="FOTJ01000002">
    <property type="protein sequence ID" value="SFL21529.1"/>
    <property type="molecule type" value="Genomic_DNA"/>
</dbReference>
<keyword evidence="5" id="KW-0547">Nucleotide-binding</keyword>
<sequence length="260" mass="29615">MYFGAKNLNVYYGKKQVLRDVSLEIEQGKTTAIIGINGSGKSTLLKALGRLIKYEGEVIYKEERLSNRKNLEIAKILTLLPQGMQAPSDITVYELVSLGRFPHQKLTQQNLSEADKHFVEQVMKETEIWELRHQKVAQLSGGQRQRAFITMILAQDSEIILLDEPTTYLDLLHQLDILKLLKTFAKKMNKTVVYVIHDLNHAARFADNLVIVKEGEIFASGPVEELFTEEIIQESFGLHVRLGRDLFCQTLMITGVKNED</sequence>
<dbReference type="InterPro" id="IPR003439">
    <property type="entry name" value="ABC_transporter-like_ATP-bd"/>
</dbReference>
<keyword evidence="3" id="KW-1003">Cell membrane</keyword>
<dbReference type="FunFam" id="3.40.50.300:FF:000134">
    <property type="entry name" value="Iron-enterobactin ABC transporter ATP-binding protein"/>
    <property type="match status" value="1"/>
</dbReference>
<dbReference type="PANTHER" id="PTHR42771:SF2">
    <property type="entry name" value="IRON(3+)-HYDROXAMATE IMPORT ATP-BINDING PROTEIN FHUC"/>
    <property type="match status" value="1"/>
</dbReference>
<evidence type="ECO:0000313" key="12">
    <source>
        <dbReference type="Proteomes" id="UP000181969"/>
    </source>
</evidence>
<keyword evidence="2" id="KW-0813">Transport</keyword>
<evidence type="ECO:0000256" key="7">
    <source>
        <dbReference type="ARBA" id="ARBA00023004"/>
    </source>
</evidence>
<dbReference type="Gene3D" id="3.40.50.300">
    <property type="entry name" value="P-loop containing nucleotide triphosphate hydrolases"/>
    <property type="match status" value="1"/>
</dbReference>
<dbReference type="InterPro" id="IPR027417">
    <property type="entry name" value="P-loop_NTPase"/>
</dbReference>
<evidence type="ECO:0000256" key="3">
    <source>
        <dbReference type="ARBA" id="ARBA00022475"/>
    </source>
</evidence>
<reference evidence="11 12" key="1">
    <citation type="submission" date="2016-10" db="EMBL/GenBank/DDBJ databases">
        <authorList>
            <person name="de Groot N.N."/>
        </authorList>
    </citation>
    <scope>NUCLEOTIDE SEQUENCE [LARGE SCALE GENOMIC DNA]</scope>
    <source>
        <strain evidence="11 12">M79</strain>
    </source>
</reference>
<keyword evidence="6 11" id="KW-0067">ATP-binding</keyword>
<keyword evidence="9" id="KW-0472">Membrane</keyword>
<dbReference type="PANTHER" id="PTHR42771">
    <property type="entry name" value="IRON(3+)-HYDROXAMATE IMPORT ATP-BINDING PROTEIN FHUC"/>
    <property type="match status" value="1"/>
</dbReference>
<evidence type="ECO:0000256" key="6">
    <source>
        <dbReference type="ARBA" id="ARBA00022840"/>
    </source>
</evidence>
<evidence type="ECO:0000256" key="2">
    <source>
        <dbReference type="ARBA" id="ARBA00022448"/>
    </source>
</evidence>
<evidence type="ECO:0000313" key="11">
    <source>
        <dbReference type="EMBL" id="SFL21529.1"/>
    </source>
</evidence>
<keyword evidence="8" id="KW-0406">Ion transport</keyword>
<dbReference type="Proteomes" id="UP000181969">
    <property type="component" value="Unassembled WGS sequence"/>
</dbReference>
<evidence type="ECO:0000256" key="1">
    <source>
        <dbReference type="ARBA" id="ARBA00004202"/>
    </source>
</evidence>
<dbReference type="PROSITE" id="PS50893">
    <property type="entry name" value="ABC_TRANSPORTER_2"/>
    <property type="match status" value="1"/>
</dbReference>
<accession>A0A1I4FVP0</accession>
<dbReference type="Pfam" id="PF00005">
    <property type="entry name" value="ABC_tran"/>
    <property type="match status" value="1"/>
</dbReference>
<dbReference type="GO" id="GO:0016887">
    <property type="term" value="F:ATP hydrolysis activity"/>
    <property type="evidence" value="ECO:0007669"/>
    <property type="project" value="InterPro"/>
</dbReference>
<dbReference type="GO" id="GO:0006826">
    <property type="term" value="P:iron ion transport"/>
    <property type="evidence" value="ECO:0007669"/>
    <property type="project" value="UniProtKB-KW"/>
</dbReference>
<organism evidence="11 12">
    <name type="scientific">Lactococcus garvieae</name>
    <dbReference type="NCBI Taxonomy" id="1363"/>
    <lineage>
        <taxon>Bacteria</taxon>
        <taxon>Bacillati</taxon>
        <taxon>Bacillota</taxon>
        <taxon>Bacilli</taxon>
        <taxon>Lactobacillales</taxon>
        <taxon>Streptococcaceae</taxon>
        <taxon>Lactococcus</taxon>
    </lineage>
</organism>
<dbReference type="OrthoDB" id="9787851at2"/>
<dbReference type="SUPFAM" id="SSF52540">
    <property type="entry name" value="P-loop containing nucleoside triphosphate hydrolases"/>
    <property type="match status" value="1"/>
</dbReference>
<comment type="subcellular location">
    <subcellularLocation>
        <location evidence="1">Cell membrane</location>
        <topology evidence="1">Peripheral membrane protein</topology>
    </subcellularLocation>
</comment>
<name>A0A1I4FVP0_9LACT</name>
<evidence type="ECO:0000256" key="4">
    <source>
        <dbReference type="ARBA" id="ARBA00022496"/>
    </source>
</evidence>
<evidence type="ECO:0000256" key="9">
    <source>
        <dbReference type="ARBA" id="ARBA00023136"/>
    </source>
</evidence>
<dbReference type="InterPro" id="IPR051535">
    <property type="entry name" value="Siderophore_ABC-ATPase"/>
</dbReference>
<gene>
    <name evidence="11" type="ORF">SAMN05216438_102223</name>
</gene>
<dbReference type="SMART" id="SM00382">
    <property type="entry name" value="AAA"/>
    <property type="match status" value="1"/>
</dbReference>
<evidence type="ECO:0000256" key="8">
    <source>
        <dbReference type="ARBA" id="ARBA00023065"/>
    </source>
</evidence>
<dbReference type="RefSeq" id="WP_074750625.1">
    <property type="nucleotide sequence ID" value="NZ_CAXVJC010000004.1"/>
</dbReference>
<protein>
    <submittedName>
        <fullName evidence="11">Iron complex transport system ATP-binding protein</fullName>
    </submittedName>
</protein>
<feature type="domain" description="ABC transporter" evidence="10">
    <location>
        <begin position="3"/>
        <end position="239"/>
    </location>
</feature>
<evidence type="ECO:0000256" key="5">
    <source>
        <dbReference type="ARBA" id="ARBA00022741"/>
    </source>
</evidence>
<keyword evidence="4" id="KW-0410">Iron transport</keyword>
<dbReference type="GO" id="GO:0005886">
    <property type="term" value="C:plasma membrane"/>
    <property type="evidence" value="ECO:0007669"/>
    <property type="project" value="UniProtKB-SubCell"/>
</dbReference>